<evidence type="ECO:0000313" key="7">
    <source>
        <dbReference type="Proteomes" id="UP000245119"/>
    </source>
</evidence>
<gene>
    <name evidence="6" type="ORF">C0Q70_06260</name>
</gene>
<evidence type="ECO:0000256" key="2">
    <source>
        <dbReference type="ARBA" id="ARBA00022737"/>
    </source>
</evidence>
<dbReference type="STRING" id="400727.A0A2T7PNH8"/>
<evidence type="ECO:0000256" key="3">
    <source>
        <dbReference type="ARBA" id="ARBA00023157"/>
    </source>
</evidence>
<dbReference type="PANTHER" id="PTHR11219">
    <property type="entry name" value="TENEURIN AND N-ACETYLGLUCOSAMINE-1-PHOSPHODIESTER ALPHA-N-ACETYLGLUCOSAMINIDASE"/>
    <property type="match status" value="1"/>
</dbReference>
<comment type="caution">
    <text evidence="6">The sequence shown here is derived from an EMBL/GenBank/DDBJ whole genome shotgun (WGS) entry which is preliminary data.</text>
</comment>
<dbReference type="Pfam" id="PF23538">
    <property type="entry name" value="Teneurin_ABD"/>
    <property type="match status" value="1"/>
</dbReference>
<keyword evidence="2" id="KW-0677">Repeat</keyword>
<feature type="domain" description="Teneurin-like YD-shell" evidence="5">
    <location>
        <begin position="9"/>
        <end position="102"/>
    </location>
</feature>
<accession>A0A2T7PNH8</accession>
<keyword evidence="3" id="KW-1015">Disulfide bond</keyword>
<dbReference type="Pfam" id="PF15636">
    <property type="entry name" value="Tox-GHH"/>
    <property type="match status" value="1"/>
</dbReference>
<evidence type="ECO:0000313" key="6">
    <source>
        <dbReference type="EMBL" id="PVD34979.1"/>
    </source>
</evidence>
<proteinExistence type="predicted"/>
<dbReference type="PANTHER" id="PTHR11219:SF69">
    <property type="entry name" value="TENEURIN-A"/>
    <property type="match status" value="1"/>
</dbReference>
<dbReference type="Gene3D" id="2.180.10.10">
    <property type="entry name" value="RHS repeat-associated core"/>
    <property type="match status" value="1"/>
</dbReference>
<evidence type="ECO:0000259" key="4">
    <source>
        <dbReference type="Pfam" id="PF15636"/>
    </source>
</evidence>
<protein>
    <submittedName>
        <fullName evidence="6">Uncharacterized protein</fullName>
    </submittedName>
</protein>
<dbReference type="EMBL" id="PZQS01000003">
    <property type="protein sequence ID" value="PVD34979.1"/>
    <property type="molecule type" value="Genomic_DNA"/>
</dbReference>
<dbReference type="AlphaFoldDB" id="A0A2T7PNH8"/>
<name>A0A2T7PNH8_POMCA</name>
<dbReference type="InterPro" id="IPR051216">
    <property type="entry name" value="Teneurin"/>
</dbReference>
<evidence type="ECO:0000256" key="1">
    <source>
        <dbReference type="ARBA" id="ARBA00022536"/>
    </source>
</evidence>
<sequence length="517" mass="58764">MTRQAASTKWRRRIGQTDSQAVEYIYDIDNHLTDVLLEGQNVWTYSYDPNGNIKKVSEDGKTRHMDFDVGDKITMFGELSYKYDDDGLMAQRGMDHVAFNSFRSAGHSSTDRILQVFLSVLHQWATSSTEGSVGPDHAVLLRETVQLHPLGLRITDSNPNFDLPFGFQGSVYNDLTQLAFLKNRVYDTHNGRFLTPDYVGAFDKLNVVVEDPEVLNLYQYRSIVNLHLKQVQKPRMDLAEWLTALGYDISSIAPDVSYTGDVNPKSPGTQHQLLSSSSAFECTFQRDMHNLLMMSTVPRSKVTPLHHLPKETAAPHEPIFDAGVTVSYIDGKAFINIADIAQDWAKNLATILLNGSNIIDLTFTISGKDVHYFVRNDPEQADRDLRSLGIHSTLVTYENGVNVSVHRSQHGRRSEVDVRVHSNHTIINVRYGTNIDHERKRILHHAYERAVKHAWQREKHLLQHSLPSYHTWSSSEIKELAMLGQVTGYVGQYILTPDQYPELADDCNNIRFVKESR</sequence>
<dbReference type="InterPro" id="IPR056823">
    <property type="entry name" value="TEN-like_YD-shell"/>
</dbReference>
<keyword evidence="1" id="KW-0245">EGF-like domain</keyword>
<reference evidence="6 7" key="1">
    <citation type="submission" date="2018-04" db="EMBL/GenBank/DDBJ databases">
        <title>The genome of golden apple snail Pomacea canaliculata provides insight into stress tolerance and invasive adaptation.</title>
        <authorList>
            <person name="Liu C."/>
            <person name="Liu B."/>
            <person name="Ren Y."/>
            <person name="Zhang Y."/>
            <person name="Wang H."/>
            <person name="Li S."/>
            <person name="Jiang F."/>
            <person name="Yin L."/>
            <person name="Zhang G."/>
            <person name="Qian W."/>
            <person name="Fan W."/>
        </authorList>
    </citation>
    <scope>NUCLEOTIDE SEQUENCE [LARGE SCALE GENOMIC DNA]</scope>
    <source>
        <strain evidence="6">SZHN2017</strain>
        <tissue evidence="6">Muscle</tissue>
    </source>
</reference>
<feature type="domain" description="Tox-GHH" evidence="4">
    <location>
        <begin position="437"/>
        <end position="514"/>
    </location>
</feature>
<dbReference type="Pfam" id="PF25023">
    <property type="entry name" value="TEN_YD-shell"/>
    <property type="match status" value="2"/>
</dbReference>
<dbReference type="NCBIfam" id="TIGR01643">
    <property type="entry name" value="YD_repeat_2x"/>
    <property type="match status" value="1"/>
</dbReference>
<dbReference type="InterPro" id="IPR028916">
    <property type="entry name" value="Tox-GHH_dom"/>
</dbReference>
<organism evidence="6 7">
    <name type="scientific">Pomacea canaliculata</name>
    <name type="common">Golden apple snail</name>
    <dbReference type="NCBI Taxonomy" id="400727"/>
    <lineage>
        <taxon>Eukaryota</taxon>
        <taxon>Metazoa</taxon>
        <taxon>Spiralia</taxon>
        <taxon>Lophotrochozoa</taxon>
        <taxon>Mollusca</taxon>
        <taxon>Gastropoda</taxon>
        <taxon>Caenogastropoda</taxon>
        <taxon>Architaenioglossa</taxon>
        <taxon>Ampullarioidea</taxon>
        <taxon>Ampullariidae</taxon>
        <taxon>Pomacea</taxon>
    </lineage>
</organism>
<dbReference type="OrthoDB" id="442731at2759"/>
<keyword evidence="7" id="KW-1185">Reference proteome</keyword>
<feature type="domain" description="Teneurin-like YD-shell" evidence="5">
    <location>
        <begin position="145"/>
        <end position="222"/>
    </location>
</feature>
<evidence type="ECO:0000259" key="5">
    <source>
        <dbReference type="Pfam" id="PF25023"/>
    </source>
</evidence>
<dbReference type="Proteomes" id="UP000245119">
    <property type="component" value="Linkage Group LG3"/>
</dbReference>
<dbReference type="InterPro" id="IPR006530">
    <property type="entry name" value="YD"/>
</dbReference>